<feature type="domain" description="Hydantoinase A/oxoprolinase" evidence="1">
    <location>
        <begin position="202"/>
        <end position="496"/>
    </location>
</feature>
<dbReference type="Proteomes" id="UP000178606">
    <property type="component" value="Unassembled WGS sequence"/>
</dbReference>
<dbReference type="InterPro" id="IPR043129">
    <property type="entry name" value="ATPase_NBD"/>
</dbReference>
<evidence type="ECO:0000259" key="3">
    <source>
        <dbReference type="Pfam" id="PF19278"/>
    </source>
</evidence>
<dbReference type="GO" id="GO:0005829">
    <property type="term" value="C:cytosol"/>
    <property type="evidence" value="ECO:0007669"/>
    <property type="project" value="TreeGrafter"/>
</dbReference>
<dbReference type="Gene3D" id="3.30.420.40">
    <property type="match status" value="1"/>
</dbReference>
<sequence>MFRLGIDIGGTFTDLVLLNERTGELTREKVLTQQSDPAEAVVEGVRALLSGSGVSADQITNAIHGTTLVANTIIERKGALTGLITTRGFRDALEIGREGRYDIYDLFLELPKPLVPRRLRLEVSERLDHLGGVLLPLDEEDVQRAVERLRQEGAQAVAVCLLHAFRNPDHERRIQSRLAEACPDAAVSLSSEVVPEIREYERTSTTAANAYVQPVVSRYLSLLEARLPDLGLGGRLYVILSDAGLATCQTARAFPVRLVESGPAGGVLAGLHYGQKGGAERLLTFDMGGTTAKTALVDGGEPTVAGQTEVARVYRFKKGSGLPLKVPVVEMIEIGAGGGSIARIDGLGLLKVGPDSAGAHPGPACYGFGGDAPTVTDADLVLGYLNPDYFLGGRMRLSVERAREAIRQGVAAPLSVSLDRAAWGIHQIVNEGMAGAARIHAVERGRDIRAYTLVATGGAGPVHACGVAERLNIRSVVFPIGAGVASSFGFLLAPVAFDFVRTHMGRLTELKVEEVASLYRDTEETGEATLRDAGVPPDQIRFIRAADLRYAGQGSEVTCPIPSGDLPSDFVDAFRASFEDAYRRLYGRTCPGVPVEAVNWRLRATGPRPDVRSLSAPPSSGPAVKGRRQVCFREEEGHVPCPVYDRYALSPGFEVRGPAVVEERESTVVLPPSWSGRVDDYGSLVAEKM</sequence>
<proteinExistence type="predicted"/>
<dbReference type="AlphaFoldDB" id="A0A1F6CBP0"/>
<reference evidence="4 5" key="1">
    <citation type="journal article" date="2016" name="Nat. Commun.">
        <title>Thousands of microbial genomes shed light on interconnected biogeochemical processes in an aquifer system.</title>
        <authorList>
            <person name="Anantharaman K."/>
            <person name="Brown C.T."/>
            <person name="Hug L.A."/>
            <person name="Sharon I."/>
            <person name="Castelle C.J."/>
            <person name="Probst A.J."/>
            <person name="Thomas B.C."/>
            <person name="Singh A."/>
            <person name="Wilkins M.J."/>
            <person name="Karaoz U."/>
            <person name="Brodie E.L."/>
            <person name="Williams K.H."/>
            <person name="Hubbard S.S."/>
            <person name="Banfield J.F."/>
        </authorList>
    </citation>
    <scope>NUCLEOTIDE SEQUENCE [LARGE SCALE GENOMIC DNA]</scope>
    <source>
        <strain evidence="5">RIFCSPLOWO2_12_FULL_64_10</strain>
    </source>
</reference>
<dbReference type="Pfam" id="PF01968">
    <property type="entry name" value="Hydantoinase_A"/>
    <property type="match status" value="1"/>
</dbReference>
<dbReference type="PANTHER" id="PTHR11365:SF23">
    <property type="entry name" value="HYPOTHETICAL 5-OXOPROLINASE (EUROFUNG)-RELATED"/>
    <property type="match status" value="1"/>
</dbReference>
<dbReference type="InterPro" id="IPR008040">
    <property type="entry name" value="Hydant_A_N"/>
</dbReference>
<evidence type="ECO:0000259" key="2">
    <source>
        <dbReference type="Pfam" id="PF05378"/>
    </source>
</evidence>
<dbReference type="EMBL" id="MFKF01000289">
    <property type="protein sequence ID" value="OGG46658.1"/>
    <property type="molecule type" value="Genomic_DNA"/>
</dbReference>
<evidence type="ECO:0000259" key="1">
    <source>
        <dbReference type="Pfam" id="PF01968"/>
    </source>
</evidence>
<gene>
    <name evidence="4" type="ORF">A3F84_07390</name>
</gene>
<dbReference type="PANTHER" id="PTHR11365">
    <property type="entry name" value="5-OXOPROLINASE RELATED"/>
    <property type="match status" value="1"/>
</dbReference>
<dbReference type="Pfam" id="PF05378">
    <property type="entry name" value="Hydant_A_N"/>
    <property type="match status" value="1"/>
</dbReference>
<dbReference type="InterPro" id="IPR002821">
    <property type="entry name" value="Hydantoinase_A"/>
</dbReference>
<name>A0A1F6CBP0_HANXR</name>
<protein>
    <submittedName>
        <fullName evidence="4">Methylhydantoinase</fullName>
    </submittedName>
</protein>
<dbReference type="InterPro" id="IPR049517">
    <property type="entry name" value="ACX-like_C"/>
</dbReference>
<dbReference type="SUPFAM" id="SSF53067">
    <property type="entry name" value="Actin-like ATPase domain"/>
    <property type="match status" value="1"/>
</dbReference>
<evidence type="ECO:0000313" key="5">
    <source>
        <dbReference type="Proteomes" id="UP000178606"/>
    </source>
</evidence>
<evidence type="ECO:0000313" key="4">
    <source>
        <dbReference type="EMBL" id="OGG46658.1"/>
    </source>
</evidence>
<feature type="domain" description="Acetophenone carboxylase-like C-terminal" evidence="3">
    <location>
        <begin position="512"/>
        <end position="681"/>
    </location>
</feature>
<organism evidence="4 5">
    <name type="scientific">Handelsmanbacteria sp. (strain RIFCSPLOWO2_12_FULL_64_10)</name>
    <dbReference type="NCBI Taxonomy" id="1817868"/>
    <lineage>
        <taxon>Bacteria</taxon>
        <taxon>Candidatus Handelsmaniibacteriota</taxon>
    </lineage>
</organism>
<dbReference type="GO" id="GO:0006749">
    <property type="term" value="P:glutathione metabolic process"/>
    <property type="evidence" value="ECO:0007669"/>
    <property type="project" value="TreeGrafter"/>
</dbReference>
<comment type="caution">
    <text evidence="4">The sequence shown here is derived from an EMBL/GenBank/DDBJ whole genome shotgun (WGS) entry which is preliminary data.</text>
</comment>
<dbReference type="InterPro" id="IPR045079">
    <property type="entry name" value="Oxoprolinase-like"/>
</dbReference>
<dbReference type="Pfam" id="PF19278">
    <property type="entry name" value="Hydant_A_C"/>
    <property type="match status" value="1"/>
</dbReference>
<dbReference type="GO" id="GO:0017168">
    <property type="term" value="F:5-oxoprolinase (ATP-hydrolyzing) activity"/>
    <property type="evidence" value="ECO:0007669"/>
    <property type="project" value="TreeGrafter"/>
</dbReference>
<accession>A0A1F6CBP0</accession>
<feature type="domain" description="Hydantoinase/oxoprolinase N-terminal" evidence="2">
    <location>
        <begin position="3"/>
        <end position="181"/>
    </location>
</feature>